<evidence type="ECO:0000313" key="2">
    <source>
        <dbReference type="EMBL" id="SKA33230.1"/>
    </source>
</evidence>
<reference evidence="3" key="1">
    <citation type="submission" date="2017-02" db="EMBL/GenBank/DDBJ databases">
        <authorList>
            <person name="Varghese N."/>
            <person name="Submissions S."/>
        </authorList>
    </citation>
    <scope>NUCLEOTIDE SEQUENCE [LARGE SCALE GENOMIC DNA]</scope>
    <source>
        <strain evidence="3">DSM 22224</strain>
    </source>
</reference>
<dbReference type="AlphaFoldDB" id="A0A1T4SYB6"/>
<dbReference type="EMBL" id="FUWZ01000003">
    <property type="protein sequence ID" value="SKA33230.1"/>
    <property type="molecule type" value="Genomic_DNA"/>
</dbReference>
<dbReference type="Pfam" id="PF14280">
    <property type="entry name" value="DUF4365"/>
    <property type="match status" value="1"/>
</dbReference>
<dbReference type="Proteomes" id="UP000190367">
    <property type="component" value="Unassembled WGS sequence"/>
</dbReference>
<keyword evidence="3" id="KW-1185">Reference proteome</keyword>
<protein>
    <recommendedName>
        <fullName evidence="1">DUF4365 domain-containing protein</fullName>
    </recommendedName>
</protein>
<gene>
    <name evidence="2" type="ORF">SAMN04488128_103794</name>
</gene>
<name>A0A1T4SYB6_9BACT</name>
<dbReference type="RefSeq" id="WP_078671121.1">
    <property type="nucleotide sequence ID" value="NZ_FUWZ01000003.1"/>
</dbReference>
<sequence length="322" mass="37456">MSTPIVTDNYYKEREGVLKVALELNSYGYIFRETPNGDVGIDGQIEHVNENGETTGNIVAVQIKSGNSYLVDKGDHFAFYPHDKHRNYWSIFPLPVILFVYYPNDGRIYFTDVRYQLNIPGNDSTYVTLSKDIYLNSTTAKDIFETAGNFGIPYYPIDQVFDIMVRTICANPTFSLSYLDLFTQGLTNICRHVYFSMDLAINIAEYNNETEFGLGIGYDEHEFLHNYSKFVMSQNLAAINYSDYLIDWKERRLQPTFIAPINARGYELLSFIKRVEEKYGTQLPPTTLIRERFIEMKFYSQDDYQRLELAKRLRKIIENTKA</sequence>
<organism evidence="2 3">
    <name type="scientific">Chitinophaga eiseniae</name>
    <dbReference type="NCBI Taxonomy" id="634771"/>
    <lineage>
        <taxon>Bacteria</taxon>
        <taxon>Pseudomonadati</taxon>
        <taxon>Bacteroidota</taxon>
        <taxon>Chitinophagia</taxon>
        <taxon>Chitinophagales</taxon>
        <taxon>Chitinophagaceae</taxon>
        <taxon>Chitinophaga</taxon>
    </lineage>
</organism>
<proteinExistence type="predicted"/>
<evidence type="ECO:0000313" key="3">
    <source>
        <dbReference type="Proteomes" id="UP000190367"/>
    </source>
</evidence>
<evidence type="ECO:0000259" key="1">
    <source>
        <dbReference type="Pfam" id="PF14280"/>
    </source>
</evidence>
<dbReference type="InterPro" id="IPR025375">
    <property type="entry name" value="DUF4365"/>
</dbReference>
<dbReference type="OrthoDB" id="4951670at2"/>
<accession>A0A1T4SYB6</accession>
<feature type="domain" description="DUF4365" evidence="1">
    <location>
        <begin position="14"/>
        <end position="145"/>
    </location>
</feature>